<dbReference type="GO" id="GO:0009279">
    <property type="term" value="C:cell outer membrane"/>
    <property type="evidence" value="ECO:0007669"/>
    <property type="project" value="UniProtKB-SubCell"/>
</dbReference>
<reference evidence="15 16" key="1">
    <citation type="submission" date="2011-09" db="EMBL/GenBank/DDBJ databases">
        <title>Complete sequence of chromosome of Thioflavicoccus mobilis 8321.</title>
        <authorList>
            <consortium name="US DOE Joint Genome Institute"/>
            <person name="Lucas S."/>
            <person name="Han J."/>
            <person name="Lapidus A."/>
            <person name="Cheng J.-F."/>
            <person name="Goodwin L."/>
            <person name="Pitluck S."/>
            <person name="Peters L."/>
            <person name="Ovchinnikova G."/>
            <person name="Lu M."/>
            <person name="Detter J.C."/>
            <person name="Han C."/>
            <person name="Tapia R."/>
            <person name="Land M."/>
            <person name="Hauser L."/>
            <person name="Kyrpides N."/>
            <person name="Ivanova N."/>
            <person name="Pagani I."/>
            <person name="Vogl K."/>
            <person name="Liu Z."/>
            <person name="Imhoff J."/>
            <person name="Thiel V."/>
            <person name="Frigaard N.-U."/>
            <person name="Bryant D."/>
            <person name="Woyke T."/>
        </authorList>
    </citation>
    <scope>NUCLEOTIDE SEQUENCE [LARGE SCALE GENOMIC DNA]</scope>
    <source>
        <strain evidence="15 16">8321</strain>
    </source>
</reference>
<dbReference type="STRING" id="765912.Thimo_3184"/>
<dbReference type="Proteomes" id="UP000010816">
    <property type="component" value="Chromosome"/>
</dbReference>
<dbReference type="AlphaFoldDB" id="L0H2P4"/>
<dbReference type="GO" id="GO:0044718">
    <property type="term" value="P:siderophore transmembrane transport"/>
    <property type="evidence" value="ECO:0007669"/>
    <property type="project" value="TreeGrafter"/>
</dbReference>
<comment type="similarity">
    <text evidence="2">Belongs to the TonB-dependent receptor family. Hemoglobin/haptoglobin binding protein subfamily.</text>
</comment>
<dbReference type="PANTHER" id="PTHR30069:SF29">
    <property type="entry name" value="HEMOGLOBIN AND HEMOGLOBIN-HAPTOGLOBIN-BINDING PROTEIN 1-RELATED"/>
    <property type="match status" value="1"/>
</dbReference>
<dbReference type="EMBL" id="CP003051">
    <property type="protein sequence ID" value="AGA91864.1"/>
    <property type="molecule type" value="Genomic_DNA"/>
</dbReference>
<comment type="subcellular location">
    <subcellularLocation>
        <location evidence="1 11">Cell outer membrane</location>
        <topology evidence="1 11">Multi-pass membrane protein</topology>
    </subcellularLocation>
</comment>
<dbReference type="PANTHER" id="PTHR30069">
    <property type="entry name" value="TONB-DEPENDENT OUTER MEMBRANE RECEPTOR"/>
    <property type="match status" value="1"/>
</dbReference>
<accession>L0H2P4</accession>
<name>L0H2P4_9GAMM</name>
<evidence type="ECO:0000256" key="1">
    <source>
        <dbReference type="ARBA" id="ARBA00004571"/>
    </source>
</evidence>
<dbReference type="InterPro" id="IPR010916">
    <property type="entry name" value="TonB_box_CS"/>
</dbReference>
<dbReference type="Pfam" id="PF00593">
    <property type="entry name" value="TonB_dep_Rec_b-barrel"/>
    <property type="match status" value="1"/>
</dbReference>
<feature type="chain" id="PRO_5003943582" evidence="13">
    <location>
        <begin position="25"/>
        <end position="753"/>
    </location>
</feature>
<evidence type="ECO:0000256" key="10">
    <source>
        <dbReference type="ARBA" id="ARBA00023237"/>
    </source>
</evidence>
<evidence type="ECO:0000313" key="16">
    <source>
        <dbReference type="Proteomes" id="UP000010816"/>
    </source>
</evidence>
<keyword evidence="3 11" id="KW-0813">Transport</keyword>
<dbReference type="Gene3D" id="2.40.170.20">
    <property type="entry name" value="TonB-dependent receptor, beta-barrel domain"/>
    <property type="match status" value="1"/>
</dbReference>
<dbReference type="HOGENOM" id="CLU_021461_0_0_6"/>
<evidence type="ECO:0000256" key="8">
    <source>
        <dbReference type="ARBA" id="ARBA00023136"/>
    </source>
</evidence>
<evidence type="ECO:0000256" key="11">
    <source>
        <dbReference type="PROSITE-ProRule" id="PRU01360"/>
    </source>
</evidence>
<feature type="short sequence motif" description="TonB box" evidence="12">
    <location>
        <begin position="35"/>
        <end position="41"/>
    </location>
</feature>
<dbReference type="eggNOG" id="COG4774">
    <property type="taxonomic scope" value="Bacteria"/>
</dbReference>
<dbReference type="SUPFAM" id="SSF56935">
    <property type="entry name" value="Porins"/>
    <property type="match status" value="1"/>
</dbReference>
<keyword evidence="16" id="KW-1185">Reference proteome</keyword>
<dbReference type="PROSITE" id="PS52016">
    <property type="entry name" value="TONB_DEPENDENT_REC_3"/>
    <property type="match status" value="1"/>
</dbReference>
<dbReference type="InterPro" id="IPR036942">
    <property type="entry name" value="Beta-barrel_TonB_sf"/>
</dbReference>
<evidence type="ECO:0000256" key="5">
    <source>
        <dbReference type="ARBA" id="ARBA00022692"/>
    </source>
</evidence>
<keyword evidence="9 15" id="KW-0675">Receptor</keyword>
<keyword evidence="5 11" id="KW-0812">Transmembrane</keyword>
<evidence type="ECO:0000256" key="2">
    <source>
        <dbReference type="ARBA" id="ARBA00008143"/>
    </source>
</evidence>
<dbReference type="GO" id="GO:0015344">
    <property type="term" value="F:siderophore uptake transmembrane transporter activity"/>
    <property type="evidence" value="ECO:0007669"/>
    <property type="project" value="TreeGrafter"/>
</dbReference>
<keyword evidence="10 11" id="KW-0998">Cell outer membrane</keyword>
<evidence type="ECO:0000259" key="14">
    <source>
        <dbReference type="Pfam" id="PF00593"/>
    </source>
</evidence>
<organism evidence="15 16">
    <name type="scientific">Thioflavicoccus mobilis 8321</name>
    <dbReference type="NCBI Taxonomy" id="765912"/>
    <lineage>
        <taxon>Bacteria</taxon>
        <taxon>Pseudomonadati</taxon>
        <taxon>Pseudomonadota</taxon>
        <taxon>Gammaproteobacteria</taxon>
        <taxon>Chromatiales</taxon>
        <taxon>Chromatiaceae</taxon>
        <taxon>Thioflavicoccus</taxon>
    </lineage>
</organism>
<dbReference type="RefSeq" id="WP_015281992.1">
    <property type="nucleotide sequence ID" value="NC_019940.1"/>
</dbReference>
<protein>
    <submittedName>
        <fullName evidence="15">Outer membrane receptor protein</fullName>
    </submittedName>
</protein>
<evidence type="ECO:0000256" key="3">
    <source>
        <dbReference type="ARBA" id="ARBA00022448"/>
    </source>
</evidence>
<evidence type="ECO:0000256" key="9">
    <source>
        <dbReference type="ARBA" id="ARBA00023170"/>
    </source>
</evidence>
<keyword evidence="8 11" id="KW-0472">Membrane</keyword>
<keyword evidence="7 12" id="KW-0798">TonB box</keyword>
<dbReference type="PATRIC" id="fig|765912.4.peg.3113"/>
<dbReference type="InterPro" id="IPR039426">
    <property type="entry name" value="TonB-dep_rcpt-like"/>
</dbReference>
<dbReference type="PROSITE" id="PS00430">
    <property type="entry name" value="TONB_DEPENDENT_REC_1"/>
    <property type="match status" value="1"/>
</dbReference>
<dbReference type="KEGG" id="tmb:Thimo_3184"/>
<proteinExistence type="inferred from homology"/>
<dbReference type="OrthoDB" id="9760620at2"/>
<sequence length="753" mass="82977">MKRPLQRSLLSAAVLAAVPGLAAAETTSDTYTLETVTVYGETEKQTEAPIKTDTTTASTSYQLDAEAIEWLGAPGAVNPYRVLEEVPSVLVADPDPYGAANIQGGNKGLRIRGEIASHGGMGSIDGLPLTGINPGPGYQWLFDMENISQVSLTQGPIPPDRLAFFTTTGVLDSRLRWPEAERGGQFSQSFGSFDFQRSYLRLDSGKLAGDLSFFASASYTDADKWRGPGKSLDGRENFEGGIAASFGNDTEAKVYFSYNDMSQHAYRPLDYEQARNLSDYRNYDYAKHSSATASEAVNYYDYNRQDFIDWAIIGEFQTRLGAATTLTIKPFYVNEEGSYYSGMKNGKVRQWLIDHDWYGVNAEVETRIRTTDVKLGYWVNTMEPPGPPTAWKLYDTTASGGLEFSKWSLLAEPTDRHYFESFYTLVTHDFGKLRVQGGARYVIEQLSGFKAYDTTGIGDVSYETALEQASAVDPERSTDGTTFYKMLPYLGLSYALAPAAELKLSLGRNYGAPAYSIWPTFQSHYAKFKAAGVTADDIWNGIKPETGDAVDLGLRLTFPRGYLEPTIYYAKYKDKAVAYWDPVVQLAYSQNVAESHAYGVQLAGAWAARRDLDLFASVSWDRSVFDDDLVTAGGATLGVEGEQLPGAPKWLASLGGRWHLGRFGVAPTARYVGETYADSQRTERVSGYATVDLDLTYEERSPLGDLTATLSFINLLDKDYIAYVNASYVEDTGGFNYYPGAPFTVVAKVSLDF</sequence>
<feature type="domain" description="TonB-dependent receptor-like beta-barrel" evidence="14">
    <location>
        <begin position="250"/>
        <end position="715"/>
    </location>
</feature>
<evidence type="ECO:0000256" key="13">
    <source>
        <dbReference type="SAM" id="SignalP"/>
    </source>
</evidence>
<dbReference type="InterPro" id="IPR000531">
    <property type="entry name" value="Beta-barrel_TonB"/>
</dbReference>
<evidence type="ECO:0000313" key="15">
    <source>
        <dbReference type="EMBL" id="AGA91864.1"/>
    </source>
</evidence>
<gene>
    <name evidence="15" type="ORF">Thimo_3184</name>
</gene>
<evidence type="ECO:0000256" key="12">
    <source>
        <dbReference type="PROSITE-ProRule" id="PRU10143"/>
    </source>
</evidence>
<evidence type="ECO:0000256" key="4">
    <source>
        <dbReference type="ARBA" id="ARBA00022452"/>
    </source>
</evidence>
<keyword evidence="6 13" id="KW-0732">Signal</keyword>
<keyword evidence="4 11" id="KW-1134">Transmembrane beta strand</keyword>
<feature type="signal peptide" evidence="13">
    <location>
        <begin position="1"/>
        <end position="24"/>
    </location>
</feature>
<evidence type="ECO:0000256" key="7">
    <source>
        <dbReference type="ARBA" id="ARBA00023077"/>
    </source>
</evidence>
<evidence type="ECO:0000256" key="6">
    <source>
        <dbReference type="ARBA" id="ARBA00022729"/>
    </source>
</evidence>